<dbReference type="InterPro" id="IPR023393">
    <property type="entry name" value="START-like_dom_sf"/>
</dbReference>
<feature type="domain" description="Bet v I/Major latex protein" evidence="1">
    <location>
        <begin position="56"/>
        <end position="174"/>
    </location>
</feature>
<gene>
    <name evidence="2" type="ORF">MTR67_016342</name>
</gene>
<dbReference type="SMART" id="SM01037">
    <property type="entry name" value="Bet_v_1"/>
    <property type="match status" value="1"/>
</dbReference>
<dbReference type="EMBL" id="CP133615">
    <property type="protein sequence ID" value="WMV22957.1"/>
    <property type="molecule type" value="Genomic_DNA"/>
</dbReference>
<evidence type="ECO:0000313" key="2">
    <source>
        <dbReference type="EMBL" id="WMV22957.1"/>
    </source>
</evidence>
<sequence>MLSSSHTRIFNVLMPVGLHLMTMQTQVPRISIMHVVDPAEHSRVSDFGNGGNSGFGNSGNLGFDKVDSLGFGISRNSNFGKFGISGGKEIVVKDVIEEIDDEKKLIKKKVIEGDLLDYYKSFYVTIQVEIKGENNLVTWIMEYEKKNTNMPDPHTYMELCLSVTKDFGLTISSDA</sequence>
<dbReference type="AlphaFoldDB" id="A0AAF0TJK7"/>
<dbReference type="PANTHER" id="PTHR31907">
    <property type="entry name" value="MLP-LIKE PROTEIN 423"/>
    <property type="match status" value="1"/>
</dbReference>
<organism evidence="2 3">
    <name type="scientific">Solanum verrucosum</name>
    <dbReference type="NCBI Taxonomy" id="315347"/>
    <lineage>
        <taxon>Eukaryota</taxon>
        <taxon>Viridiplantae</taxon>
        <taxon>Streptophyta</taxon>
        <taxon>Embryophyta</taxon>
        <taxon>Tracheophyta</taxon>
        <taxon>Spermatophyta</taxon>
        <taxon>Magnoliopsida</taxon>
        <taxon>eudicotyledons</taxon>
        <taxon>Gunneridae</taxon>
        <taxon>Pentapetalae</taxon>
        <taxon>asterids</taxon>
        <taxon>lamiids</taxon>
        <taxon>Solanales</taxon>
        <taxon>Solanaceae</taxon>
        <taxon>Solanoideae</taxon>
        <taxon>Solaneae</taxon>
        <taxon>Solanum</taxon>
    </lineage>
</organism>
<reference evidence="2" key="1">
    <citation type="submission" date="2023-08" db="EMBL/GenBank/DDBJ databases">
        <title>A de novo genome assembly of Solanum verrucosum Schlechtendal, a Mexican diploid species geographically isolated from the other diploid A-genome species in potato relatives.</title>
        <authorList>
            <person name="Hosaka K."/>
        </authorList>
    </citation>
    <scope>NUCLEOTIDE SEQUENCE</scope>
    <source>
        <tissue evidence="2">Young leaves</tissue>
    </source>
</reference>
<dbReference type="GO" id="GO:0006952">
    <property type="term" value="P:defense response"/>
    <property type="evidence" value="ECO:0007669"/>
    <property type="project" value="InterPro"/>
</dbReference>
<name>A0AAF0TJK7_SOLVR</name>
<accession>A0AAF0TJK7</accession>
<dbReference type="SUPFAM" id="SSF55961">
    <property type="entry name" value="Bet v1-like"/>
    <property type="match status" value="1"/>
</dbReference>
<dbReference type="Gene3D" id="3.30.530.20">
    <property type="match status" value="1"/>
</dbReference>
<dbReference type="InterPro" id="IPR051761">
    <property type="entry name" value="MLP-like_ligand-binding"/>
</dbReference>
<evidence type="ECO:0000313" key="3">
    <source>
        <dbReference type="Proteomes" id="UP001234989"/>
    </source>
</evidence>
<evidence type="ECO:0000259" key="1">
    <source>
        <dbReference type="SMART" id="SM01037"/>
    </source>
</evidence>
<dbReference type="Pfam" id="PF00407">
    <property type="entry name" value="Bet_v_1"/>
    <property type="match status" value="1"/>
</dbReference>
<protein>
    <recommendedName>
        <fullName evidence="1">Bet v I/Major latex protein domain-containing protein</fullName>
    </recommendedName>
</protein>
<proteinExistence type="predicted"/>
<dbReference type="Proteomes" id="UP001234989">
    <property type="component" value="Chromosome 4"/>
</dbReference>
<keyword evidence="3" id="KW-1185">Reference proteome</keyword>
<dbReference type="InterPro" id="IPR000916">
    <property type="entry name" value="Bet_v_I/MLP"/>
</dbReference>